<dbReference type="InterPro" id="IPR011604">
    <property type="entry name" value="PDDEXK-like_dom_sf"/>
</dbReference>
<proteinExistence type="predicted"/>
<sequence>MTTVTNPLDEIEQHAGASDKDREAWLAERRAGVTATEVRDLYTGAKQMQDLIDLKLGRREDTFTGNAYTRWGTEREPVIAEKLAGEGVTFDGDLEVIEIKTASTDLPPGSPELEKKGYVPQIQWNLWVLGASRGRLVVEERLMGPEGFEAGRVFRHWIERDDAMIRQLVQIADEFLAELDRQRDEGRPVIDEDVDTHALNYLRGLAAEKEGKALKESAYRALIAARVSQESPFGEGDVHAREAGHGVRRRRTCGEAAGRVGCPRVGAQEDGSCCGEGHPGAGDGHGGEGDKEMTALATLPKSSDTSTWSPEERALVEAAGLVHTDAQSGTKTLAERPVVAAFLQHCARTGLDPIARQIYSIARKSKGQLKWQIQISIDGARLVAERTGQYEGQTTPEFTADGATLPAWGVYRRGFREALYAVALWDAYVQTKYNGEVSDMWSKMGPLMLAKCAEMLALRKAFPQDLSGLYTSEEMDQASSPSHAPVSTEAPAQPRVEQVAAASDGLEYRRPAEDWLTPAVAARSRAELRTVFEAAGEAGDLNVAVKNPWPEEFEGAEHLSLNVYLRRLREPLPETVEDVVDAEVVDETDPSFGGPASDEASDAMSWPTVEIPNGDQA</sequence>
<dbReference type="InterPro" id="IPR018330">
    <property type="entry name" value="RecT_fam"/>
</dbReference>
<evidence type="ECO:0000256" key="1">
    <source>
        <dbReference type="SAM" id="MobiDB-lite"/>
    </source>
</evidence>
<accession>A0AA88H166</accession>
<gene>
    <name evidence="2" type="ORF">QYM36_019436</name>
</gene>
<dbReference type="InterPro" id="IPR011335">
    <property type="entry name" value="Restrct_endonuc-II-like"/>
</dbReference>
<dbReference type="SUPFAM" id="SSF52980">
    <property type="entry name" value="Restriction endonuclease-like"/>
    <property type="match status" value="1"/>
</dbReference>
<evidence type="ECO:0000313" key="3">
    <source>
        <dbReference type="Proteomes" id="UP001187531"/>
    </source>
</evidence>
<dbReference type="GO" id="GO:0006310">
    <property type="term" value="P:DNA recombination"/>
    <property type="evidence" value="ECO:0007669"/>
    <property type="project" value="InterPro"/>
</dbReference>
<dbReference type="EMBL" id="JAVRJZ010001123">
    <property type="protein sequence ID" value="KAK2701935.1"/>
    <property type="molecule type" value="Genomic_DNA"/>
</dbReference>
<comment type="caution">
    <text evidence="2">The sequence shown here is derived from an EMBL/GenBank/DDBJ whole genome shotgun (WGS) entry which is preliminary data.</text>
</comment>
<dbReference type="Gene3D" id="3.90.320.10">
    <property type="match status" value="2"/>
</dbReference>
<feature type="region of interest" description="Disordered" evidence="1">
    <location>
        <begin position="1"/>
        <end position="22"/>
    </location>
</feature>
<evidence type="ECO:0000313" key="2">
    <source>
        <dbReference type="EMBL" id="KAK2701935.1"/>
    </source>
</evidence>
<dbReference type="Proteomes" id="UP001187531">
    <property type="component" value="Unassembled WGS sequence"/>
</dbReference>
<feature type="compositionally biased region" description="Basic and acidic residues" evidence="1">
    <location>
        <begin position="11"/>
        <end position="22"/>
    </location>
</feature>
<dbReference type="GO" id="GO:0003677">
    <property type="term" value="F:DNA binding"/>
    <property type="evidence" value="ECO:0007669"/>
    <property type="project" value="InterPro"/>
</dbReference>
<dbReference type="InterPro" id="IPR010183">
    <property type="entry name" value="Phage_lambda_Bet"/>
</dbReference>
<evidence type="ECO:0008006" key="4">
    <source>
        <dbReference type="Google" id="ProtNLM"/>
    </source>
</evidence>
<organism evidence="2 3">
    <name type="scientific">Artemia franciscana</name>
    <name type="common">Brine shrimp</name>
    <name type="synonym">Artemia sanfranciscana</name>
    <dbReference type="NCBI Taxonomy" id="6661"/>
    <lineage>
        <taxon>Eukaryota</taxon>
        <taxon>Metazoa</taxon>
        <taxon>Ecdysozoa</taxon>
        <taxon>Arthropoda</taxon>
        <taxon>Crustacea</taxon>
        <taxon>Branchiopoda</taxon>
        <taxon>Anostraca</taxon>
        <taxon>Artemiidae</taxon>
        <taxon>Artemia</taxon>
    </lineage>
</organism>
<protein>
    <recommendedName>
        <fullName evidence="4">YqaJ viral recombinase domain-containing protein</fullName>
    </recommendedName>
</protein>
<dbReference type="NCBIfam" id="TIGR01913">
    <property type="entry name" value="bet_lambda"/>
    <property type="match status" value="1"/>
</dbReference>
<dbReference type="Pfam" id="PF03837">
    <property type="entry name" value="RecT"/>
    <property type="match status" value="1"/>
</dbReference>
<feature type="region of interest" description="Disordered" evidence="1">
    <location>
        <begin position="582"/>
        <end position="617"/>
    </location>
</feature>
<dbReference type="GO" id="GO:0006281">
    <property type="term" value="P:DNA repair"/>
    <property type="evidence" value="ECO:0007669"/>
    <property type="project" value="UniProtKB-ARBA"/>
</dbReference>
<keyword evidence="3" id="KW-1185">Reference proteome</keyword>
<name>A0AA88H166_ARTSF</name>
<reference evidence="2" key="1">
    <citation type="submission" date="2023-07" db="EMBL/GenBank/DDBJ databases">
        <title>Chromosome-level genome assembly of Artemia franciscana.</title>
        <authorList>
            <person name="Jo E."/>
        </authorList>
    </citation>
    <scope>NUCLEOTIDE SEQUENCE</scope>
    <source>
        <tissue evidence="2">Whole body</tissue>
    </source>
</reference>
<dbReference type="AlphaFoldDB" id="A0AA88H166"/>
<feature type="region of interest" description="Disordered" evidence="1">
    <location>
        <begin position="473"/>
        <end position="500"/>
    </location>
</feature>